<dbReference type="OrthoDB" id="306371at2157"/>
<dbReference type="STRING" id="797114.C475_08361"/>
<organism evidence="2 3">
    <name type="scientific">Halosimplex carlsbadense 2-9-1</name>
    <dbReference type="NCBI Taxonomy" id="797114"/>
    <lineage>
        <taxon>Archaea</taxon>
        <taxon>Methanobacteriati</taxon>
        <taxon>Methanobacteriota</taxon>
        <taxon>Stenosarchaea group</taxon>
        <taxon>Halobacteria</taxon>
        <taxon>Halobacteriales</taxon>
        <taxon>Haloarculaceae</taxon>
        <taxon>Halosimplex</taxon>
    </lineage>
</organism>
<gene>
    <name evidence="2" type="ORF">C475_08361</name>
</gene>
<sequence length="496" mass="52637">MRRTVLSILLVALLLAVPVAGATGGVAGTGDRFGAGAAPGVAVGATDLQQASNPCVGTMERTPDRTTLFSIQGARGGDKTSAMVVGARPNGSIVGVHNDSDAGRWWSYDIDVLDNGNVLQSTTDNRDTLIEEIDPATGEHRSERRFENAFDTHDVDLINGDELLMNDMSQDGEDRVLIYNLTQEAVTWEYYFANDSEHYPQSGGGEFGGDWTHNNDVEQIRDGVIMVSVRNFDKVVAIDRETKDVVWELGEDDNTTILHEQHNPDYLESEDGSATVLVADSLNDRVVEYEREGDSWNRTWVLRGGRLNEPRDADRLPNGNTLIADRRAHRIVEVTPDGEVVWEVYSPYQPYDVERVGTGDESSGPTMADAGAGGAVQSTGGADFDTADIEACYDYLTGFESTRLIPEEDMDAVAASPTATEADGADGASPGGDGADGTDGDDTDGSDGADTESGSNGDSVLGTPTSGSGPSPLRTVLAAGAVAALVAGAVARLRRD</sequence>
<dbReference type="PANTHER" id="PTHR35340">
    <property type="entry name" value="PQQ ENZYME REPEAT PROTEIN-RELATED"/>
    <property type="match status" value="1"/>
</dbReference>
<comment type="caution">
    <text evidence="2">The sequence shown here is derived from an EMBL/GenBank/DDBJ whole genome shotgun (WGS) entry which is preliminary data.</text>
</comment>
<dbReference type="InterPro" id="IPR011042">
    <property type="entry name" value="6-blade_b-propeller_TolB-like"/>
</dbReference>
<protein>
    <submittedName>
        <fullName evidence="2">NHL repeat containing protein</fullName>
    </submittedName>
</protein>
<dbReference type="GO" id="GO:0004062">
    <property type="term" value="F:aryl sulfotransferase activity"/>
    <property type="evidence" value="ECO:0007669"/>
    <property type="project" value="InterPro"/>
</dbReference>
<proteinExistence type="predicted"/>
<evidence type="ECO:0000313" key="3">
    <source>
        <dbReference type="Proteomes" id="UP000011626"/>
    </source>
</evidence>
<reference evidence="2 3" key="1">
    <citation type="journal article" date="2014" name="PLoS Genet.">
        <title>Phylogenetically driven sequencing of extremely halophilic archaea reveals strategies for static and dynamic osmo-response.</title>
        <authorList>
            <person name="Becker E.A."/>
            <person name="Seitzer P.M."/>
            <person name="Tritt A."/>
            <person name="Larsen D."/>
            <person name="Krusor M."/>
            <person name="Yao A.I."/>
            <person name="Wu D."/>
            <person name="Madern D."/>
            <person name="Eisen J.A."/>
            <person name="Darling A.E."/>
            <person name="Facciotti M.T."/>
        </authorList>
    </citation>
    <scope>NUCLEOTIDE SEQUENCE [LARGE SCALE GENOMIC DNA]</scope>
    <source>
        <strain evidence="2 3">2-9-1</strain>
    </source>
</reference>
<dbReference type="EMBL" id="AOIU01000018">
    <property type="protein sequence ID" value="ELZ26933.1"/>
    <property type="molecule type" value="Genomic_DNA"/>
</dbReference>
<keyword evidence="3" id="KW-1185">Reference proteome</keyword>
<name>M0CWA7_9EURY</name>
<dbReference type="eggNOG" id="arCOG06169">
    <property type="taxonomic scope" value="Archaea"/>
</dbReference>
<dbReference type="InterPro" id="IPR010262">
    <property type="entry name" value="Arylsulfotransferase_bact"/>
</dbReference>
<dbReference type="PANTHER" id="PTHR35340:SF5">
    <property type="entry name" value="ASST-DOMAIN-CONTAINING PROTEIN"/>
    <property type="match status" value="1"/>
</dbReference>
<dbReference type="Proteomes" id="UP000011626">
    <property type="component" value="Unassembled WGS sequence"/>
</dbReference>
<evidence type="ECO:0000256" key="1">
    <source>
        <dbReference type="SAM" id="MobiDB-lite"/>
    </source>
</evidence>
<dbReference type="InterPro" id="IPR053143">
    <property type="entry name" value="Arylsulfate_ST"/>
</dbReference>
<feature type="region of interest" description="Disordered" evidence="1">
    <location>
        <begin position="413"/>
        <end position="473"/>
    </location>
</feature>
<dbReference type="Pfam" id="PF05935">
    <property type="entry name" value="Arylsulfotrans"/>
    <property type="match status" value="1"/>
</dbReference>
<feature type="compositionally biased region" description="Polar residues" evidence="1">
    <location>
        <begin position="456"/>
        <end position="469"/>
    </location>
</feature>
<accession>M0CWA7</accession>
<dbReference type="Gene3D" id="2.120.10.30">
    <property type="entry name" value="TolB, C-terminal domain"/>
    <property type="match status" value="1"/>
</dbReference>
<evidence type="ECO:0000313" key="2">
    <source>
        <dbReference type="EMBL" id="ELZ26933.1"/>
    </source>
</evidence>
<dbReference type="SUPFAM" id="SSF101898">
    <property type="entry name" value="NHL repeat"/>
    <property type="match status" value="1"/>
</dbReference>
<dbReference type="AlphaFoldDB" id="M0CWA7"/>
<feature type="region of interest" description="Disordered" evidence="1">
    <location>
        <begin position="356"/>
        <end position="382"/>
    </location>
</feature>
<feature type="compositionally biased region" description="Acidic residues" evidence="1">
    <location>
        <begin position="436"/>
        <end position="450"/>
    </location>
</feature>
<dbReference type="RefSeq" id="WP_006883348.1">
    <property type="nucleotide sequence ID" value="NZ_AOIU01000018.1"/>
</dbReference>